<dbReference type="EMBL" id="JFFI01000624">
    <property type="protein sequence ID" value="KXH66655.1"/>
    <property type="molecule type" value="Genomic_DNA"/>
</dbReference>
<comment type="caution">
    <text evidence="3">The sequence shown here is derived from an EMBL/GenBank/DDBJ whole genome shotgun (WGS) entry which is preliminary data.</text>
</comment>
<keyword evidence="1" id="KW-0539">Nucleus</keyword>
<dbReference type="STRING" id="1209931.A0A135V1W0"/>
<organism evidence="3 4">
    <name type="scientific">Colletotrichum salicis</name>
    <dbReference type="NCBI Taxonomy" id="1209931"/>
    <lineage>
        <taxon>Eukaryota</taxon>
        <taxon>Fungi</taxon>
        <taxon>Dikarya</taxon>
        <taxon>Ascomycota</taxon>
        <taxon>Pezizomycotina</taxon>
        <taxon>Sordariomycetes</taxon>
        <taxon>Hypocreomycetidae</taxon>
        <taxon>Glomerellales</taxon>
        <taxon>Glomerellaceae</taxon>
        <taxon>Colletotrichum</taxon>
        <taxon>Colletotrichum acutatum species complex</taxon>
    </lineage>
</organism>
<dbReference type="AlphaFoldDB" id="A0A135V1W0"/>
<name>A0A135V1W0_9PEZI</name>
<gene>
    <name evidence="3" type="ORF">CSAL01_11311</name>
</gene>
<evidence type="ECO:0000313" key="4">
    <source>
        <dbReference type="Proteomes" id="UP000070121"/>
    </source>
</evidence>
<evidence type="ECO:0000256" key="1">
    <source>
        <dbReference type="ARBA" id="ARBA00023242"/>
    </source>
</evidence>
<dbReference type="Pfam" id="PF11951">
    <property type="entry name" value="Fungal_trans_2"/>
    <property type="match status" value="1"/>
</dbReference>
<dbReference type="Proteomes" id="UP000070121">
    <property type="component" value="Unassembled WGS sequence"/>
</dbReference>
<proteinExistence type="predicted"/>
<protein>
    <submittedName>
        <fullName evidence="3">Uncharacterized protein</fullName>
    </submittedName>
</protein>
<keyword evidence="4" id="KW-1185">Reference proteome</keyword>
<dbReference type="OrthoDB" id="25818at2759"/>
<evidence type="ECO:0000256" key="2">
    <source>
        <dbReference type="SAM" id="MobiDB-lite"/>
    </source>
</evidence>
<dbReference type="InterPro" id="IPR021858">
    <property type="entry name" value="Fun_TF"/>
</dbReference>
<sequence>MVYYCCVWRWKEEVVGRAHDSSEVVYTFTGEVRMEDFSKKVISIAYAPHSSAIFHEDICFRLRLRLHIIQHAALHKAYAPEDQKEESEDSVSPTQHFRSRQSLEAVSDGGFTEPPKDAHSTSSHSPPETPDWASFSQFDFCDKPVDQLANFDRESDSLSSSRFDFVPLNAELSQPNAIDIVSLLSGLEIPQPSFSNLTDCAHERKLVHHFSSVLSHLIVFTEEPDNLFQGLILPLCSDNSPVLHAMCAFAKGHLEYMGVQDFKHSSNYRVLAAERVFQLV</sequence>
<reference evidence="3 4" key="1">
    <citation type="submission" date="2014-02" db="EMBL/GenBank/DDBJ databases">
        <title>The genome sequence of Colletotrichum salicis CBS 607.94.</title>
        <authorList>
            <person name="Baroncelli R."/>
            <person name="Thon M.R."/>
        </authorList>
    </citation>
    <scope>NUCLEOTIDE SEQUENCE [LARGE SCALE GENOMIC DNA]</scope>
    <source>
        <strain evidence="3 4">CBS 607.94</strain>
    </source>
</reference>
<feature type="compositionally biased region" description="Polar residues" evidence="2">
    <location>
        <begin position="90"/>
        <end position="104"/>
    </location>
</feature>
<evidence type="ECO:0000313" key="3">
    <source>
        <dbReference type="EMBL" id="KXH66655.1"/>
    </source>
</evidence>
<feature type="region of interest" description="Disordered" evidence="2">
    <location>
        <begin position="78"/>
        <end position="129"/>
    </location>
</feature>
<accession>A0A135V1W0</accession>